<dbReference type="PANTHER" id="PTHR33116">
    <property type="entry name" value="REVERSE TRANSCRIPTASE ZINC-BINDING DOMAIN-CONTAINING PROTEIN-RELATED-RELATED"/>
    <property type="match status" value="1"/>
</dbReference>
<evidence type="ECO:0000313" key="1">
    <source>
        <dbReference type="EMBL" id="KAK2637633.1"/>
    </source>
</evidence>
<reference evidence="1" key="1">
    <citation type="journal article" date="2023" name="Plant J.">
        <title>Genome sequences and population genomics provide insights into the demographic history, inbreeding, and mutation load of two 'living fossil' tree species of Dipteronia.</title>
        <authorList>
            <person name="Feng Y."/>
            <person name="Comes H.P."/>
            <person name="Chen J."/>
            <person name="Zhu S."/>
            <person name="Lu R."/>
            <person name="Zhang X."/>
            <person name="Li P."/>
            <person name="Qiu J."/>
            <person name="Olsen K.M."/>
            <person name="Qiu Y."/>
        </authorList>
    </citation>
    <scope>NUCLEOTIDE SEQUENCE</scope>
    <source>
        <strain evidence="1">KIB01</strain>
    </source>
</reference>
<protein>
    <submittedName>
        <fullName evidence="1">Uncharacterized protein</fullName>
    </submittedName>
</protein>
<dbReference type="EMBL" id="JANJYI010000008">
    <property type="protein sequence ID" value="KAK2637633.1"/>
    <property type="molecule type" value="Genomic_DNA"/>
</dbReference>
<sequence>MGIIKKIEKLQHSFFWGDSQDKKKVHLVNWDLVCKSKKNDGLCIRRMLDKNKSLLAKWIWHFGCEANSLWKKILCVKYGVEPSKLSWNWSSKVETSPFMNNVRSLFE</sequence>
<accession>A0AAD9TKR6</accession>
<dbReference type="PANTHER" id="PTHR33116:SF78">
    <property type="entry name" value="OS12G0587133 PROTEIN"/>
    <property type="match status" value="1"/>
</dbReference>
<proteinExistence type="predicted"/>
<gene>
    <name evidence="1" type="ORF">Ddye_025428</name>
</gene>
<evidence type="ECO:0000313" key="2">
    <source>
        <dbReference type="Proteomes" id="UP001280121"/>
    </source>
</evidence>
<dbReference type="AlphaFoldDB" id="A0AAD9TKR6"/>
<name>A0AAD9TKR6_9ROSI</name>
<keyword evidence="2" id="KW-1185">Reference proteome</keyword>
<comment type="caution">
    <text evidence="1">The sequence shown here is derived from an EMBL/GenBank/DDBJ whole genome shotgun (WGS) entry which is preliminary data.</text>
</comment>
<organism evidence="1 2">
    <name type="scientific">Dipteronia dyeriana</name>
    <dbReference type="NCBI Taxonomy" id="168575"/>
    <lineage>
        <taxon>Eukaryota</taxon>
        <taxon>Viridiplantae</taxon>
        <taxon>Streptophyta</taxon>
        <taxon>Embryophyta</taxon>
        <taxon>Tracheophyta</taxon>
        <taxon>Spermatophyta</taxon>
        <taxon>Magnoliopsida</taxon>
        <taxon>eudicotyledons</taxon>
        <taxon>Gunneridae</taxon>
        <taxon>Pentapetalae</taxon>
        <taxon>rosids</taxon>
        <taxon>malvids</taxon>
        <taxon>Sapindales</taxon>
        <taxon>Sapindaceae</taxon>
        <taxon>Hippocastanoideae</taxon>
        <taxon>Acereae</taxon>
        <taxon>Dipteronia</taxon>
    </lineage>
</organism>
<dbReference type="Proteomes" id="UP001280121">
    <property type="component" value="Unassembled WGS sequence"/>
</dbReference>